<comment type="caution">
    <text evidence="1">The sequence shown here is derived from an EMBL/GenBank/DDBJ whole genome shotgun (WGS) entry which is preliminary data.</text>
</comment>
<organism evidence="1 2">
    <name type="scientific">Methanocorpusculum vombati</name>
    <dbReference type="NCBI Taxonomy" id="3002864"/>
    <lineage>
        <taxon>Archaea</taxon>
        <taxon>Methanobacteriati</taxon>
        <taxon>Methanobacteriota</taxon>
        <taxon>Stenosarchaea group</taxon>
        <taxon>Methanomicrobia</taxon>
        <taxon>Methanomicrobiales</taxon>
        <taxon>Methanocorpusculaceae</taxon>
        <taxon>Methanocorpusculum</taxon>
    </lineage>
</organism>
<gene>
    <name evidence="1" type="ORF">O0S09_08990</name>
</gene>
<proteinExistence type="predicted"/>
<dbReference type="Proteomes" id="UP001141336">
    <property type="component" value="Unassembled WGS sequence"/>
</dbReference>
<dbReference type="RefSeq" id="WP_268923642.1">
    <property type="nucleotide sequence ID" value="NZ_JAPTGC010000018.1"/>
</dbReference>
<dbReference type="EMBL" id="JAPTGC010000018">
    <property type="protein sequence ID" value="MCZ0863379.1"/>
    <property type="molecule type" value="Genomic_DNA"/>
</dbReference>
<name>A0ABT4INP1_9EURY</name>
<dbReference type="Gene3D" id="2.60.120.380">
    <property type="match status" value="1"/>
</dbReference>
<accession>A0ABT4INP1</accession>
<evidence type="ECO:0008006" key="3">
    <source>
        <dbReference type="Google" id="ProtNLM"/>
    </source>
</evidence>
<protein>
    <recommendedName>
        <fullName evidence="3">P/Homo B domain-containing protein</fullName>
    </recommendedName>
</protein>
<evidence type="ECO:0000313" key="1">
    <source>
        <dbReference type="EMBL" id="MCZ0863379.1"/>
    </source>
</evidence>
<evidence type="ECO:0000313" key="2">
    <source>
        <dbReference type="Proteomes" id="UP001141336"/>
    </source>
</evidence>
<reference evidence="1" key="1">
    <citation type="submission" date="2022-12" db="EMBL/GenBank/DDBJ databases">
        <title>Isolation and characterisation of novel Methanocorpusculum spp. from native Australian herbivores indicates the genus is ancestrally host-associated.</title>
        <authorList>
            <person name="Volmer J.G."/>
            <person name="Soo R.M."/>
            <person name="Evans P.N."/>
            <person name="Hoedt E.C."/>
            <person name="Astorga Alsina A.L."/>
            <person name="Woodcroft B.J."/>
            <person name="Tyson G.W."/>
            <person name="Hugenholtz P."/>
            <person name="Morrison M."/>
        </authorList>
    </citation>
    <scope>NUCLEOTIDE SEQUENCE</scope>
    <source>
        <strain evidence="1">CW153</strain>
    </source>
</reference>
<sequence length="152" mass="16319">MKKGLTVVLVIFCVIAFCTIPAAASAKDTEKKTVDVVVSPFYDPIPETKASLTGTITQGETKVYSYPMPAGKTTLKVRLSWSSTTNNLGLTIISPPGVTHGEFDDYYESSTANGIIPVQFDSNNVPSGDWTFYINGKSVNGSQSFTITATYS</sequence>
<keyword evidence="2" id="KW-1185">Reference proteome</keyword>